<dbReference type="OrthoDB" id="1932312at2759"/>
<reference evidence="1 2" key="1">
    <citation type="journal article" date="2011" name="Proc. Natl. Acad. Sci. U.S.A.">
        <title>Evolutionary erosion of yeast sex chromosomes by mating-type switching accidents.</title>
        <authorList>
            <person name="Gordon J.L."/>
            <person name="Armisen D."/>
            <person name="Proux-Wera E."/>
            <person name="Oheigeartaigh S.S."/>
            <person name="Byrne K.P."/>
            <person name="Wolfe K.H."/>
        </authorList>
    </citation>
    <scope>NUCLEOTIDE SEQUENCE [LARGE SCALE GENOMIC DNA]</scope>
    <source>
        <strain evidence="2">ATCC 76901 / BCRC 22586 / CBS 4309 / NBRC 1992 / NRRL Y-12630</strain>
    </source>
</reference>
<dbReference type="InterPro" id="IPR036322">
    <property type="entry name" value="WD40_repeat_dom_sf"/>
</dbReference>
<dbReference type="AlphaFoldDB" id="G0VF96"/>
<dbReference type="FunCoup" id="G0VF96">
    <property type="interactions" value="38"/>
</dbReference>
<accession>G0VF96</accession>
<keyword evidence="2" id="KW-1185">Reference proteome</keyword>
<proteinExistence type="predicted"/>
<dbReference type="RefSeq" id="XP_003676522.1">
    <property type="nucleotide sequence ID" value="XM_003676474.1"/>
</dbReference>
<dbReference type="InParanoid" id="G0VF96"/>
<dbReference type="Proteomes" id="UP000001640">
    <property type="component" value="Chromosome 5"/>
</dbReference>
<evidence type="ECO:0000313" key="2">
    <source>
        <dbReference type="Proteomes" id="UP000001640"/>
    </source>
</evidence>
<dbReference type="Gene3D" id="2.130.10.10">
    <property type="entry name" value="YVTN repeat-like/Quinoprotein amine dehydrogenase"/>
    <property type="match status" value="1"/>
</dbReference>
<protein>
    <submittedName>
        <fullName evidence="1">Uncharacterized protein</fullName>
    </submittedName>
</protein>
<dbReference type="InterPro" id="IPR015943">
    <property type="entry name" value="WD40/YVTN_repeat-like_dom_sf"/>
</dbReference>
<dbReference type="PROSITE" id="PS50896">
    <property type="entry name" value="LISH"/>
    <property type="match status" value="1"/>
</dbReference>
<reference key="2">
    <citation type="submission" date="2011-08" db="EMBL/GenBank/DDBJ databases">
        <title>Genome sequence of Naumovozyma castellii.</title>
        <authorList>
            <person name="Gordon J.L."/>
            <person name="Armisen D."/>
            <person name="Proux-Wera E."/>
            <person name="OhEigeartaigh S.S."/>
            <person name="Byrne K.P."/>
            <person name="Wolfe K.H."/>
        </authorList>
    </citation>
    <scope>NUCLEOTIDE SEQUENCE</scope>
    <source>
        <strain>Type strain:CBS 4309</strain>
    </source>
</reference>
<dbReference type="OMA" id="YMRLILV"/>
<sequence length="464" mass="52341">MMNYSVTGKYIEALVAQYLKKNGFEETLSSFLKEASLPLAVVDDKEQLQVEDDLETIVADRIKFNEHSLALKMGRLKLNDNISESVALFKSWNHTVKFTSVLKRELNALTIAAQFCNDNNEIILSMSNREILLYNADQFEQVSKLSQPSNNAGISKLCGTFNDENSSYYYATSMNGMLTLYDATGAFIDNATWKIHDKMITHIKIWKCNMVWYVISTGLDNCLKLSCLNLPKDGIPSLKTTCEEKLSSSCTALELQFQDFTEKDILVRKPMILITKEESTQLSCFTVATSGKLELLYNLALNNTQFTSHSFTVRDMVTLDKSLLFKPSLEEKYLAIVTSHVPYMRLILVRLPTSKELQDRELRSASETSYSTTLYGNIVANMVTKVGQDGYSQPILKKLEQLNGLVVGANDGLYAIDIANGDSWRFRTTNEFKHDRVKCLDVNQDGSMIVVGMADRSIYELATK</sequence>
<dbReference type="InterPro" id="IPR006594">
    <property type="entry name" value="LisH"/>
</dbReference>
<dbReference type="GeneID" id="96903794"/>
<evidence type="ECO:0000313" key="1">
    <source>
        <dbReference type="EMBL" id="CCC70161.1"/>
    </source>
</evidence>
<name>G0VF96_NAUCA</name>
<gene>
    <name evidence="1" type="primary">NCAS0E00910</name>
    <name evidence="1" type="ordered locus">NCAS_0E00910</name>
</gene>
<dbReference type="SMART" id="SM00667">
    <property type="entry name" value="LisH"/>
    <property type="match status" value="1"/>
</dbReference>
<dbReference type="SUPFAM" id="SSF50978">
    <property type="entry name" value="WD40 repeat-like"/>
    <property type="match status" value="1"/>
</dbReference>
<dbReference type="KEGG" id="ncs:NCAS_0E00910"/>
<dbReference type="eggNOG" id="ENOG502RZPK">
    <property type="taxonomic scope" value="Eukaryota"/>
</dbReference>
<organism evidence="1 2">
    <name type="scientific">Naumovozyma castellii</name>
    <name type="common">Yeast</name>
    <name type="synonym">Saccharomyces castellii</name>
    <dbReference type="NCBI Taxonomy" id="27288"/>
    <lineage>
        <taxon>Eukaryota</taxon>
        <taxon>Fungi</taxon>
        <taxon>Dikarya</taxon>
        <taxon>Ascomycota</taxon>
        <taxon>Saccharomycotina</taxon>
        <taxon>Saccharomycetes</taxon>
        <taxon>Saccharomycetales</taxon>
        <taxon>Saccharomycetaceae</taxon>
        <taxon>Naumovozyma</taxon>
    </lineage>
</organism>
<dbReference type="HOGENOM" id="CLU_049349_0_0_1"/>
<dbReference type="STRING" id="1064592.G0VF96"/>
<dbReference type="EMBL" id="HE576756">
    <property type="protein sequence ID" value="CCC70161.1"/>
    <property type="molecule type" value="Genomic_DNA"/>
</dbReference>